<feature type="chain" id="PRO_5045071761" description="Lipoprotein" evidence="1">
    <location>
        <begin position="26"/>
        <end position="134"/>
    </location>
</feature>
<name>A0ABY6P2K6_9NOCA</name>
<dbReference type="PROSITE" id="PS51257">
    <property type="entry name" value="PROKAR_LIPOPROTEIN"/>
    <property type="match status" value="1"/>
</dbReference>
<protein>
    <recommendedName>
        <fullName evidence="4">Lipoprotein</fullName>
    </recommendedName>
</protein>
<evidence type="ECO:0000313" key="3">
    <source>
        <dbReference type="Proteomes" id="UP001164965"/>
    </source>
</evidence>
<dbReference type="Proteomes" id="UP001164965">
    <property type="component" value="Chromosome"/>
</dbReference>
<proteinExistence type="predicted"/>
<accession>A0ABY6P2K6</accession>
<keyword evidence="3" id="KW-1185">Reference proteome</keyword>
<reference evidence="2" key="1">
    <citation type="submission" date="2022-10" db="EMBL/GenBank/DDBJ databases">
        <title>Rhodococcus sp.75.</title>
        <authorList>
            <person name="Sun M."/>
        </authorList>
    </citation>
    <scope>NUCLEOTIDE SEQUENCE</scope>
    <source>
        <strain evidence="2">75</strain>
    </source>
</reference>
<gene>
    <name evidence="2" type="ORF">RHODO2019_04665</name>
</gene>
<keyword evidence="1" id="KW-0732">Signal</keyword>
<evidence type="ECO:0000313" key="2">
    <source>
        <dbReference type="EMBL" id="UZJ25744.1"/>
    </source>
</evidence>
<evidence type="ECO:0000256" key="1">
    <source>
        <dbReference type="SAM" id="SignalP"/>
    </source>
</evidence>
<dbReference type="EMBL" id="CP110615">
    <property type="protein sequence ID" value="UZJ25744.1"/>
    <property type="molecule type" value="Genomic_DNA"/>
</dbReference>
<dbReference type="RefSeq" id="WP_265383848.1">
    <property type="nucleotide sequence ID" value="NZ_CP110615.1"/>
</dbReference>
<feature type="signal peptide" evidence="1">
    <location>
        <begin position="1"/>
        <end position="25"/>
    </location>
</feature>
<organism evidence="2 3">
    <name type="scientific">Rhodococcus antarcticus</name>
    <dbReference type="NCBI Taxonomy" id="2987751"/>
    <lineage>
        <taxon>Bacteria</taxon>
        <taxon>Bacillati</taxon>
        <taxon>Actinomycetota</taxon>
        <taxon>Actinomycetes</taxon>
        <taxon>Mycobacteriales</taxon>
        <taxon>Nocardiaceae</taxon>
        <taxon>Rhodococcus</taxon>
    </lineage>
</organism>
<evidence type="ECO:0008006" key="4">
    <source>
        <dbReference type="Google" id="ProtNLM"/>
    </source>
</evidence>
<sequence length="134" mass="13565">MSAPRLGAAVLVLGILLSACGGRSAARVPDVLPPNAVGPGRVTAQEVIDGFTAAGLDTTGARDTTAADCPGSGCSQAISTDDVVVRVFPTSGRAEIYSNSVGIFHIVATSLTFSEGVSVDLQRRYETATKNVAG</sequence>